<evidence type="ECO:0000313" key="2">
    <source>
        <dbReference type="Proteomes" id="UP000032515"/>
    </source>
</evidence>
<dbReference type="EMBL" id="JXXE01000012">
    <property type="protein sequence ID" value="KIZ48148.1"/>
    <property type="molecule type" value="Genomic_DNA"/>
</dbReference>
<dbReference type="InterPro" id="IPR010642">
    <property type="entry name" value="Invasion_prot_B"/>
</dbReference>
<dbReference type="InterPro" id="IPR038696">
    <property type="entry name" value="IalB_sf"/>
</dbReference>
<proteinExistence type="predicted"/>
<reference evidence="1 2" key="1">
    <citation type="submission" date="2014-11" db="EMBL/GenBank/DDBJ databases">
        <title>Genomics and ecophysiology of heterotrophic nitrogen fixing bacteria isolated from estuarine surface water.</title>
        <authorList>
            <person name="Bentzon-Tilia M."/>
            <person name="Severin I."/>
            <person name="Hansen L.H."/>
            <person name="Riemann L."/>
        </authorList>
    </citation>
    <scope>NUCLEOTIDE SEQUENCE [LARGE SCALE GENOMIC DNA]</scope>
    <source>
        <strain evidence="1 2">BAL398</strain>
    </source>
</reference>
<dbReference type="Gene3D" id="2.60.40.1880">
    <property type="entry name" value="Invasion associated locus B (IalB) protein"/>
    <property type="match status" value="1"/>
</dbReference>
<name>A0A0D7F4X0_RHOPL</name>
<organism evidence="1 2">
    <name type="scientific">Rhodopseudomonas palustris</name>
    <dbReference type="NCBI Taxonomy" id="1076"/>
    <lineage>
        <taxon>Bacteria</taxon>
        <taxon>Pseudomonadati</taxon>
        <taxon>Pseudomonadota</taxon>
        <taxon>Alphaproteobacteria</taxon>
        <taxon>Hyphomicrobiales</taxon>
        <taxon>Nitrobacteraceae</taxon>
        <taxon>Rhodopseudomonas</taxon>
    </lineage>
</organism>
<sequence length="186" mass="19468">MGFSKYLPIRTASGPTARHAAWRLVVAGAVAAVSFLGIATGAQAQGAVRSVHGDWQIRCDTPPGAKAEQCALIQSVVAEDRSNAGLTVIILKTADQKSKLMRVVAPLGVLLPSGLGLKLDDVDVGRAGFVRCLPNGCVAEVVMDDKLLGQLRTAKTATFIIFETPEEGIGFPLSLNGIGEGYDKLP</sequence>
<dbReference type="STRING" id="1421013.GCA_000504425_03448"/>
<dbReference type="PATRIC" id="fig|1076.23.peg.334"/>
<gene>
    <name evidence="1" type="ORF">OO17_00480</name>
</gene>
<protein>
    <submittedName>
        <fullName evidence="1">Invasion associated locus B</fullName>
    </submittedName>
</protein>
<accession>A0A0D7F4X0</accession>
<evidence type="ECO:0000313" key="1">
    <source>
        <dbReference type="EMBL" id="KIZ48148.1"/>
    </source>
</evidence>
<dbReference type="Pfam" id="PF06776">
    <property type="entry name" value="IalB"/>
    <property type="match status" value="1"/>
</dbReference>
<dbReference type="RefSeq" id="WP_044404103.1">
    <property type="nucleotide sequence ID" value="NZ_JXXE01000012.1"/>
</dbReference>
<comment type="caution">
    <text evidence="1">The sequence shown here is derived from an EMBL/GenBank/DDBJ whole genome shotgun (WGS) entry which is preliminary data.</text>
</comment>
<dbReference type="Proteomes" id="UP000032515">
    <property type="component" value="Unassembled WGS sequence"/>
</dbReference>
<dbReference type="AlphaFoldDB" id="A0A0D7F4X0"/>